<name>A0A0G1RTV6_9BACT</name>
<dbReference type="SMART" id="SM00966">
    <property type="entry name" value="SpoVT_AbrB"/>
    <property type="match status" value="1"/>
</dbReference>
<dbReference type="InterPro" id="IPR007159">
    <property type="entry name" value="SpoVT-AbrB_dom"/>
</dbReference>
<feature type="domain" description="SpoVT-AbrB" evidence="2">
    <location>
        <begin position="1"/>
        <end position="43"/>
    </location>
</feature>
<evidence type="ECO:0000313" key="3">
    <source>
        <dbReference type="EMBL" id="KKU24380.1"/>
    </source>
</evidence>
<dbReference type="AlphaFoldDB" id="A0A0G1RTV6"/>
<comment type="caution">
    <text evidence="3">The sequence shown here is derived from an EMBL/GenBank/DDBJ whole genome shotgun (WGS) entry which is preliminary data.</text>
</comment>
<reference evidence="3 4" key="1">
    <citation type="journal article" date="2015" name="Nature">
        <title>rRNA introns, odd ribosomes, and small enigmatic genomes across a large radiation of phyla.</title>
        <authorList>
            <person name="Brown C.T."/>
            <person name="Hug L.A."/>
            <person name="Thomas B.C."/>
            <person name="Sharon I."/>
            <person name="Castelle C.J."/>
            <person name="Singh A."/>
            <person name="Wilkins M.J."/>
            <person name="Williams K.H."/>
            <person name="Banfield J.F."/>
        </authorList>
    </citation>
    <scope>NUCLEOTIDE SEQUENCE [LARGE SCALE GENOMIC DNA]</scope>
</reference>
<dbReference type="Proteomes" id="UP000034643">
    <property type="component" value="Unassembled WGS sequence"/>
</dbReference>
<accession>A0A0G1RTV6</accession>
<sequence length="90" mass="10013">MRVQEKGQVTLPVEVRQKLGLKKGDLVAVIETEEGVLISPQEIVATKALDRIGEVLKEKGISLEELIESGREERVSIIEKQYGIRSDKGK</sequence>
<proteinExistence type="predicted"/>
<keyword evidence="1" id="KW-0238">DNA-binding</keyword>
<dbReference type="GO" id="GO:0003677">
    <property type="term" value="F:DNA binding"/>
    <property type="evidence" value="ECO:0007669"/>
    <property type="project" value="UniProtKB-UniRule"/>
</dbReference>
<evidence type="ECO:0000256" key="1">
    <source>
        <dbReference type="PROSITE-ProRule" id="PRU01076"/>
    </source>
</evidence>
<protein>
    <submittedName>
        <fullName evidence="3">SpoVT/AbrB domain protein</fullName>
    </submittedName>
</protein>
<dbReference type="Pfam" id="PF04014">
    <property type="entry name" value="MazE_antitoxin"/>
    <property type="match status" value="1"/>
</dbReference>
<dbReference type="SUPFAM" id="SSF89447">
    <property type="entry name" value="AbrB/MazE/MraZ-like"/>
    <property type="match status" value="1"/>
</dbReference>
<dbReference type="PROSITE" id="PS51740">
    <property type="entry name" value="SPOVT_ABRB"/>
    <property type="match status" value="1"/>
</dbReference>
<dbReference type="NCBIfam" id="TIGR01439">
    <property type="entry name" value="lp_hng_hel_AbrB"/>
    <property type="match status" value="1"/>
</dbReference>
<evidence type="ECO:0000313" key="4">
    <source>
        <dbReference type="Proteomes" id="UP000034643"/>
    </source>
</evidence>
<dbReference type="Gene3D" id="2.10.260.10">
    <property type="match status" value="1"/>
</dbReference>
<evidence type="ECO:0000259" key="2">
    <source>
        <dbReference type="PROSITE" id="PS51740"/>
    </source>
</evidence>
<organism evidence="3 4">
    <name type="scientific">Candidatus Woesebacteria bacterium GW2011_GWF1_46_13</name>
    <dbReference type="NCBI Taxonomy" id="1618602"/>
    <lineage>
        <taxon>Bacteria</taxon>
        <taxon>Candidatus Woeseibacteriota</taxon>
    </lineage>
</organism>
<gene>
    <name evidence="3" type="ORF">UX34_C0007G0033</name>
</gene>
<dbReference type="EMBL" id="LCLV01000007">
    <property type="protein sequence ID" value="KKU24380.1"/>
    <property type="molecule type" value="Genomic_DNA"/>
</dbReference>
<dbReference type="InterPro" id="IPR037914">
    <property type="entry name" value="SpoVT-AbrB_sf"/>
</dbReference>